<dbReference type="EMBL" id="MHOD01000014">
    <property type="protein sequence ID" value="OGZ58108.1"/>
    <property type="molecule type" value="Genomic_DNA"/>
</dbReference>
<comment type="caution">
    <text evidence="3">The sequence shown here is derived from an EMBL/GenBank/DDBJ whole genome shotgun (WGS) entry which is preliminary data.</text>
</comment>
<evidence type="ECO:0000256" key="1">
    <source>
        <dbReference type="PROSITE-ProRule" id="PRU00409"/>
    </source>
</evidence>
<keyword evidence="1" id="KW-0067">ATP-binding</keyword>
<dbReference type="GO" id="GO:0046872">
    <property type="term" value="F:metal ion binding"/>
    <property type="evidence" value="ECO:0007669"/>
    <property type="project" value="InterPro"/>
</dbReference>
<dbReference type="SUPFAM" id="SSF56059">
    <property type="entry name" value="Glutathione synthetase ATP-binding domain-like"/>
    <property type="match status" value="1"/>
</dbReference>
<evidence type="ECO:0000313" key="4">
    <source>
        <dbReference type="Proteomes" id="UP000177932"/>
    </source>
</evidence>
<dbReference type="SUPFAM" id="SSF50630">
    <property type="entry name" value="Acid proteases"/>
    <property type="match status" value="1"/>
</dbReference>
<dbReference type="InterPro" id="IPR011761">
    <property type="entry name" value="ATP-grasp"/>
</dbReference>
<feature type="domain" description="ATP-grasp" evidence="2">
    <location>
        <begin position="34"/>
        <end position="314"/>
    </location>
</feature>
<proteinExistence type="predicted"/>
<dbReference type="Gene3D" id="3.30.470.20">
    <property type="entry name" value="ATP-grasp fold, B domain"/>
    <property type="match status" value="1"/>
</dbReference>
<gene>
    <name evidence="3" type="ORF">A2827_02685</name>
</gene>
<dbReference type="AlphaFoldDB" id="A0A1G2H846"/>
<protein>
    <recommendedName>
        <fullName evidence="2">ATP-grasp domain-containing protein</fullName>
    </recommendedName>
</protein>
<dbReference type="InterPro" id="IPR039523">
    <property type="entry name" value="RimK-rel_E_lig_ATP-grasp"/>
</dbReference>
<dbReference type="Proteomes" id="UP000177932">
    <property type="component" value="Unassembled WGS sequence"/>
</dbReference>
<dbReference type="STRING" id="1802158.A2827_02685"/>
<dbReference type="InterPro" id="IPR021109">
    <property type="entry name" value="Peptidase_aspartic_dom_sf"/>
</dbReference>
<dbReference type="GO" id="GO:0005737">
    <property type="term" value="C:cytoplasm"/>
    <property type="evidence" value="ECO:0007669"/>
    <property type="project" value="TreeGrafter"/>
</dbReference>
<dbReference type="Pfam" id="PF14397">
    <property type="entry name" value="ATPgrasp_ST"/>
    <property type="match status" value="2"/>
</dbReference>
<name>A0A1G2H846_9BACT</name>
<evidence type="ECO:0000259" key="2">
    <source>
        <dbReference type="PROSITE" id="PS50975"/>
    </source>
</evidence>
<dbReference type="PROSITE" id="PS50975">
    <property type="entry name" value="ATP_GRASP"/>
    <property type="match status" value="1"/>
</dbReference>
<dbReference type="GO" id="GO:0018169">
    <property type="term" value="F:ribosomal S6-glutamic acid ligase activity"/>
    <property type="evidence" value="ECO:0007669"/>
    <property type="project" value="TreeGrafter"/>
</dbReference>
<dbReference type="GO" id="GO:0009432">
    <property type="term" value="P:SOS response"/>
    <property type="evidence" value="ECO:0007669"/>
    <property type="project" value="TreeGrafter"/>
</dbReference>
<dbReference type="Gene3D" id="2.40.70.10">
    <property type="entry name" value="Acid Proteases"/>
    <property type="match status" value="1"/>
</dbReference>
<dbReference type="GO" id="GO:0005524">
    <property type="term" value="F:ATP binding"/>
    <property type="evidence" value="ECO:0007669"/>
    <property type="project" value="UniProtKB-UniRule"/>
</dbReference>
<evidence type="ECO:0000313" key="3">
    <source>
        <dbReference type="EMBL" id="OGZ58108.1"/>
    </source>
</evidence>
<reference evidence="3 4" key="1">
    <citation type="journal article" date="2016" name="Nat. Commun.">
        <title>Thousands of microbial genomes shed light on interconnected biogeochemical processes in an aquifer system.</title>
        <authorList>
            <person name="Anantharaman K."/>
            <person name="Brown C.T."/>
            <person name="Hug L.A."/>
            <person name="Sharon I."/>
            <person name="Castelle C.J."/>
            <person name="Probst A.J."/>
            <person name="Thomas B.C."/>
            <person name="Singh A."/>
            <person name="Wilkins M.J."/>
            <person name="Karaoz U."/>
            <person name="Brodie E.L."/>
            <person name="Williams K.H."/>
            <person name="Hubbard S.S."/>
            <person name="Banfield J.F."/>
        </authorList>
    </citation>
    <scope>NUCLEOTIDE SEQUENCE [LARGE SCALE GENOMIC DNA]</scope>
</reference>
<sequence length="460" mass="51076">MPKVLGINARNLLYIKPSHTRRSLRIIDNKLLTKKILEKQAIPIPKTFGFISSAKELSQFDWNALPSSFALKPNRGLGGQGILVVFGKKKNKVESKRFLLLRAFGKNIFEDAWIKADGSAVTLSDIKNHIQNIVDGNFSLGNSPDIAFFEERIKILKLFKEYSYKGIPDIRVVIYNSIPVMSQLRLPTKESEGKANLHLGAVGVGIDMETGVTTQAVHHDKPITHLPGTKLSLRGIQIPEWDNILKLAIKAQRAVKSNFLGVDISIDRDRGPIILELNARPGLAIQIANMAPLKERLERVKGLKVTSIKKGAKIGQDLFGGDLEGEVEELSGKKVIGFREQITLFGEGDKQHKTFAKIDTGAYRTSICRTIADELSLTNILKYKPARGALGKEDRPIIDLTFELDGEKIRTEASIASREHMTHDVIVGRRDLKRFLIDPSRGLGTLNGVSTKNDKRPSNT</sequence>
<organism evidence="3 4">
    <name type="scientific">Candidatus Spechtbacteria bacterium RIFCSPHIGHO2_01_FULL_43_30</name>
    <dbReference type="NCBI Taxonomy" id="1802158"/>
    <lineage>
        <taxon>Bacteria</taxon>
        <taxon>Candidatus Spechtiibacteriota</taxon>
    </lineage>
</organism>
<accession>A0A1G2H846</accession>
<dbReference type="PANTHER" id="PTHR21621:SF0">
    <property type="entry name" value="BETA-CITRYLGLUTAMATE SYNTHASE B-RELATED"/>
    <property type="match status" value="1"/>
</dbReference>
<dbReference type="PANTHER" id="PTHR21621">
    <property type="entry name" value="RIBOSOMAL PROTEIN S6 MODIFICATION PROTEIN"/>
    <property type="match status" value="1"/>
</dbReference>
<keyword evidence="1" id="KW-0547">Nucleotide-binding</keyword>